<dbReference type="Proteomes" id="UP001611383">
    <property type="component" value="Chromosome"/>
</dbReference>
<gene>
    <name evidence="1" type="ORF">F0U60_20105</name>
</gene>
<dbReference type="PANTHER" id="PTHR35566">
    <property type="entry name" value="BLR3599 PROTEIN"/>
    <property type="match status" value="1"/>
</dbReference>
<sequence>MTRAHDLPAAVQWHEGMLLAPQHFQQQDRRYEALLHLHLGLAMPFHWGVSQLQYDRSLLFAGTLRILELEAILPDGLVISHRANTEGGLQLSLGGLKGVDWQHPVRMHVAVASEQRGVPGPGRFVSTTSEPLVDESTSDMPLRIAQLQPRLELFANIPPAGYSALPLLKVRREHESFFVEEYLPPLMAVPFDSPLGERCDRLTLRIRQKAASLVEALRARTAEPTQLAENQQLLRWLVAGLPAFEAVLRSGTPHPFGLYLALCTLAGHLAPLSESRIPPAFPAYEHLDPLRSFDPVFSFIEGTLEEGVSEAYTRVKLDAEAGGFSTRFLPSWMGRELVLEVQGGPNIPRQQLLGWVASCRIGSDGRHRLMRETRTLGARRELIEGRPGLVPRPHSLLFSLEANPTFIRSDERLLLENTLEPREVQTPSVISLLIRKES</sequence>
<reference evidence="1 2" key="1">
    <citation type="submission" date="2019-08" db="EMBL/GenBank/DDBJ databases">
        <title>Archangium and Cystobacter genomes.</title>
        <authorList>
            <person name="Chen I.-C.K."/>
            <person name="Wielgoss S."/>
        </authorList>
    </citation>
    <scope>NUCLEOTIDE SEQUENCE [LARGE SCALE GENOMIC DNA]</scope>
    <source>
        <strain evidence="1 2">Cbm 6</strain>
    </source>
</reference>
<name>A0ABY9WVR4_9BACT</name>
<proteinExistence type="predicted"/>
<dbReference type="InterPro" id="IPR010263">
    <property type="entry name" value="T6SS_TssK"/>
</dbReference>
<evidence type="ECO:0000313" key="2">
    <source>
        <dbReference type="Proteomes" id="UP001611383"/>
    </source>
</evidence>
<accession>A0ABY9WVR4</accession>
<organism evidence="1 2">
    <name type="scientific">Archangium minus</name>
    <dbReference type="NCBI Taxonomy" id="83450"/>
    <lineage>
        <taxon>Bacteria</taxon>
        <taxon>Pseudomonadati</taxon>
        <taxon>Myxococcota</taxon>
        <taxon>Myxococcia</taxon>
        <taxon>Myxococcales</taxon>
        <taxon>Cystobacterineae</taxon>
        <taxon>Archangiaceae</taxon>
        <taxon>Archangium</taxon>
    </lineage>
</organism>
<protein>
    <recommendedName>
        <fullName evidence="3">Type VI secretion system baseplate subunit TssK</fullName>
    </recommendedName>
</protein>
<keyword evidence="2" id="KW-1185">Reference proteome</keyword>
<evidence type="ECO:0000313" key="1">
    <source>
        <dbReference type="EMBL" id="WNG46161.1"/>
    </source>
</evidence>
<dbReference type="EMBL" id="CP043494">
    <property type="protein sequence ID" value="WNG46161.1"/>
    <property type="molecule type" value="Genomic_DNA"/>
</dbReference>
<dbReference type="Pfam" id="PF05936">
    <property type="entry name" value="T6SS_VasE"/>
    <property type="match status" value="1"/>
</dbReference>
<dbReference type="PANTHER" id="PTHR35566:SF1">
    <property type="entry name" value="TYPE VI SECRETION SYSTEM BASEPLATE COMPONENT TSSK1"/>
    <property type="match status" value="1"/>
</dbReference>
<dbReference type="NCBIfam" id="TIGR03353">
    <property type="entry name" value="VI_chp_4"/>
    <property type="match status" value="1"/>
</dbReference>
<evidence type="ECO:0008006" key="3">
    <source>
        <dbReference type="Google" id="ProtNLM"/>
    </source>
</evidence>
<dbReference type="RefSeq" id="WP_395822339.1">
    <property type="nucleotide sequence ID" value="NZ_CP043494.1"/>
</dbReference>